<reference evidence="3 4" key="1">
    <citation type="journal article" date="2020" name="Microb. Genom.">
        <title>Genetic diversity of clinical and environmental Mucorales isolates obtained from an investigation of mucormycosis cases among solid organ transplant recipients.</title>
        <authorList>
            <person name="Nguyen M.H."/>
            <person name="Kaul D."/>
            <person name="Muto C."/>
            <person name="Cheng S.J."/>
            <person name="Richter R.A."/>
            <person name="Bruno V.M."/>
            <person name="Liu G."/>
            <person name="Beyhan S."/>
            <person name="Sundermann A.J."/>
            <person name="Mounaud S."/>
            <person name="Pasculle A.W."/>
            <person name="Nierman W.C."/>
            <person name="Driscoll E."/>
            <person name="Cumbie R."/>
            <person name="Clancy C.J."/>
            <person name="Dupont C.L."/>
        </authorList>
    </citation>
    <scope>NUCLEOTIDE SEQUENCE [LARGE SCALE GENOMIC DNA]</scope>
    <source>
        <strain evidence="3 4">GL24</strain>
    </source>
</reference>
<dbReference type="AlphaFoldDB" id="A0A9P7C139"/>
<evidence type="ECO:0000313" key="4">
    <source>
        <dbReference type="Proteomes" id="UP000740926"/>
    </source>
</evidence>
<keyword evidence="4" id="KW-1185">Reference proteome</keyword>
<proteinExistence type="predicted"/>
<gene>
    <name evidence="3" type="ORF">G6F50_016512</name>
</gene>
<dbReference type="GO" id="GO:0005737">
    <property type="term" value="C:cytoplasm"/>
    <property type="evidence" value="ECO:0007669"/>
    <property type="project" value="InterPro"/>
</dbReference>
<evidence type="ECO:0000313" key="3">
    <source>
        <dbReference type="EMBL" id="KAG1531786.1"/>
    </source>
</evidence>
<dbReference type="InterPro" id="IPR020056">
    <property type="entry name" value="Rbsml_bL25/Gln-tRNA_synth_N"/>
</dbReference>
<dbReference type="GO" id="GO:0005524">
    <property type="term" value="F:ATP binding"/>
    <property type="evidence" value="ECO:0007669"/>
    <property type="project" value="InterPro"/>
</dbReference>
<dbReference type="InterPro" id="IPR020059">
    <property type="entry name" value="Glu/Gln-tRNA-synth_Ib_codon-bd"/>
</dbReference>
<dbReference type="Pfam" id="PF03950">
    <property type="entry name" value="tRNA-synt_1c_C"/>
    <property type="match status" value="1"/>
</dbReference>
<organism evidence="3 4">
    <name type="scientific">Rhizopus delemar</name>
    <dbReference type="NCBI Taxonomy" id="936053"/>
    <lineage>
        <taxon>Eukaryota</taxon>
        <taxon>Fungi</taxon>
        <taxon>Fungi incertae sedis</taxon>
        <taxon>Mucoromycota</taxon>
        <taxon>Mucoromycotina</taxon>
        <taxon>Mucoromycetes</taxon>
        <taxon>Mucorales</taxon>
        <taxon>Mucorineae</taxon>
        <taxon>Rhizopodaceae</taxon>
        <taxon>Rhizopus</taxon>
    </lineage>
</organism>
<dbReference type="SUPFAM" id="SSF50715">
    <property type="entry name" value="Ribosomal protein L25-like"/>
    <property type="match status" value="1"/>
</dbReference>
<comment type="caution">
    <text evidence="3">The sequence shown here is derived from an EMBL/GenBank/DDBJ whole genome shotgun (WGS) entry which is preliminary data.</text>
</comment>
<sequence length="174" mass="19137">MAVVDPVKLVLANLPKGHEEQLTFSNHPKDESFGSRQVPFAREVWIDREDFAEVPPKGWKRLVPGGEVRLRGAGIIIQCIGDQSLRQHRMRKLDRCGHRHRALHQRARPHIARAAIGQVHEHPVATGQRVLVGQPHPYAGATIVTDLGVVVAVRGVPTSGEKVAAATAQLLRLP</sequence>
<name>A0A9P7C139_9FUNG</name>
<feature type="domain" description="Glutamyl/glutaminyl-tRNA synthetase class Ib anti-codon binding" evidence="2">
    <location>
        <begin position="1"/>
        <end position="77"/>
    </location>
</feature>
<evidence type="ECO:0000259" key="2">
    <source>
        <dbReference type="Pfam" id="PF03950"/>
    </source>
</evidence>
<dbReference type="GO" id="GO:0004812">
    <property type="term" value="F:aminoacyl-tRNA ligase activity"/>
    <property type="evidence" value="ECO:0007669"/>
    <property type="project" value="InterPro"/>
</dbReference>
<dbReference type="Proteomes" id="UP000740926">
    <property type="component" value="Unassembled WGS sequence"/>
</dbReference>
<dbReference type="InterPro" id="IPR011035">
    <property type="entry name" value="Ribosomal_bL25/Gln-tRNA_synth"/>
</dbReference>
<protein>
    <recommendedName>
        <fullName evidence="2">Glutamyl/glutaminyl-tRNA synthetase class Ib anti-codon binding domain-containing protein</fullName>
    </recommendedName>
</protein>
<dbReference type="Gene3D" id="2.40.240.10">
    <property type="entry name" value="Ribosomal Protein L25, Chain P"/>
    <property type="match status" value="1"/>
</dbReference>
<evidence type="ECO:0000256" key="1">
    <source>
        <dbReference type="ARBA" id="ARBA00022917"/>
    </source>
</evidence>
<accession>A0A9P7C139</accession>
<keyword evidence="1" id="KW-0648">Protein biosynthesis</keyword>
<dbReference type="GO" id="GO:0006418">
    <property type="term" value="P:tRNA aminoacylation for protein translation"/>
    <property type="evidence" value="ECO:0007669"/>
    <property type="project" value="InterPro"/>
</dbReference>
<dbReference type="EMBL" id="JAANIU010010494">
    <property type="protein sequence ID" value="KAG1531786.1"/>
    <property type="molecule type" value="Genomic_DNA"/>
</dbReference>